<keyword evidence="15" id="KW-1185">Reference proteome</keyword>
<dbReference type="InterPro" id="IPR012999">
    <property type="entry name" value="Pyr_OxRdtase_I_AS"/>
</dbReference>
<proteinExistence type="inferred from homology"/>
<feature type="transmembrane region" description="Helical" evidence="10">
    <location>
        <begin position="238"/>
        <end position="258"/>
    </location>
</feature>
<dbReference type="KEGG" id="salh:HMF8227_02554"/>
<feature type="domain" description="VTT" evidence="13">
    <location>
        <begin position="70"/>
        <end position="183"/>
    </location>
</feature>
<evidence type="ECO:0000256" key="6">
    <source>
        <dbReference type="ARBA" id="ARBA00023002"/>
    </source>
</evidence>
<dbReference type="PANTHER" id="PTHR43014:SF2">
    <property type="entry name" value="MERCURIC REDUCTASE"/>
    <property type="match status" value="1"/>
</dbReference>
<dbReference type="GO" id="GO:0005886">
    <property type="term" value="C:plasma membrane"/>
    <property type="evidence" value="ECO:0007669"/>
    <property type="project" value="UniProtKB-ARBA"/>
</dbReference>
<evidence type="ECO:0000256" key="8">
    <source>
        <dbReference type="ARBA" id="ARBA00023284"/>
    </source>
</evidence>
<dbReference type="GO" id="GO:0016668">
    <property type="term" value="F:oxidoreductase activity, acting on a sulfur group of donors, NAD(P) as acceptor"/>
    <property type="evidence" value="ECO:0007669"/>
    <property type="project" value="InterPro"/>
</dbReference>
<dbReference type="OrthoDB" id="9800167at2"/>
<evidence type="ECO:0000313" key="14">
    <source>
        <dbReference type="EMBL" id="AWL13006.1"/>
    </source>
</evidence>
<protein>
    <submittedName>
        <fullName evidence="14">Phospholipase D</fullName>
        <ecNumber evidence="14">3.1.4.4</ecNumber>
    </submittedName>
</protein>
<keyword evidence="8 9" id="KW-0676">Redox-active center</keyword>
<keyword evidence="7" id="KW-1015">Disulfide bond</keyword>
<dbReference type="Gene3D" id="3.50.50.60">
    <property type="entry name" value="FAD/NAD(P)-binding domain"/>
    <property type="match status" value="2"/>
</dbReference>
<gene>
    <name evidence="14" type="ORF">HMF8227_02554</name>
</gene>
<dbReference type="InterPro" id="IPR036188">
    <property type="entry name" value="FAD/NAD-bd_sf"/>
</dbReference>
<evidence type="ECO:0000256" key="4">
    <source>
        <dbReference type="ARBA" id="ARBA00022827"/>
    </source>
</evidence>
<dbReference type="Gene3D" id="3.30.390.30">
    <property type="match status" value="1"/>
</dbReference>
<keyword evidence="10" id="KW-0812">Transmembrane</keyword>
<organism evidence="14 15">
    <name type="scientific">Saliniradius amylolyticus</name>
    <dbReference type="NCBI Taxonomy" id="2183582"/>
    <lineage>
        <taxon>Bacteria</taxon>
        <taxon>Pseudomonadati</taxon>
        <taxon>Pseudomonadota</taxon>
        <taxon>Gammaproteobacteria</taxon>
        <taxon>Alteromonadales</taxon>
        <taxon>Alteromonadaceae</taxon>
        <taxon>Saliniradius</taxon>
    </lineage>
</organism>
<keyword evidence="5" id="KW-0521">NADP</keyword>
<keyword evidence="10" id="KW-1133">Transmembrane helix</keyword>
<keyword evidence="4 9" id="KW-0274">FAD</keyword>
<dbReference type="Proteomes" id="UP000245728">
    <property type="component" value="Chromosome"/>
</dbReference>
<evidence type="ECO:0000256" key="9">
    <source>
        <dbReference type="RuleBase" id="RU003691"/>
    </source>
</evidence>
<dbReference type="RefSeq" id="WP_109340529.1">
    <property type="nucleotide sequence ID" value="NZ_CP029347.1"/>
</dbReference>
<dbReference type="SUPFAM" id="SSF55424">
    <property type="entry name" value="FAD/NAD-linked reductases, dimerisation (C-terminal) domain"/>
    <property type="match status" value="1"/>
</dbReference>
<evidence type="ECO:0000256" key="7">
    <source>
        <dbReference type="ARBA" id="ARBA00023157"/>
    </source>
</evidence>
<keyword evidence="10" id="KW-0472">Membrane</keyword>
<dbReference type="PRINTS" id="PR00411">
    <property type="entry name" value="PNDRDTASEI"/>
</dbReference>
<dbReference type="Pfam" id="PF07992">
    <property type="entry name" value="Pyr_redox_2"/>
    <property type="match status" value="1"/>
</dbReference>
<evidence type="ECO:0000256" key="10">
    <source>
        <dbReference type="SAM" id="Phobius"/>
    </source>
</evidence>
<feature type="domain" description="FAD/NAD(P)-binding" evidence="12">
    <location>
        <begin position="238"/>
        <end position="557"/>
    </location>
</feature>
<evidence type="ECO:0000259" key="13">
    <source>
        <dbReference type="Pfam" id="PF09335"/>
    </source>
</evidence>
<dbReference type="InterPro" id="IPR032816">
    <property type="entry name" value="VTT_dom"/>
</dbReference>
<feature type="transmembrane region" description="Helical" evidence="10">
    <location>
        <begin position="199"/>
        <end position="217"/>
    </location>
</feature>
<keyword evidence="6 9" id="KW-0560">Oxidoreductase</keyword>
<accession>A0A2S2E5S5</accession>
<evidence type="ECO:0000259" key="12">
    <source>
        <dbReference type="Pfam" id="PF07992"/>
    </source>
</evidence>
<dbReference type="PANTHER" id="PTHR43014">
    <property type="entry name" value="MERCURIC REDUCTASE"/>
    <property type="match status" value="1"/>
</dbReference>
<dbReference type="SUPFAM" id="SSF51905">
    <property type="entry name" value="FAD/NAD(P)-binding domain"/>
    <property type="match status" value="1"/>
</dbReference>
<dbReference type="Pfam" id="PF09335">
    <property type="entry name" value="VTT_dom"/>
    <property type="match status" value="1"/>
</dbReference>
<dbReference type="PROSITE" id="PS00076">
    <property type="entry name" value="PYRIDINE_REDOX_1"/>
    <property type="match status" value="1"/>
</dbReference>
<dbReference type="Pfam" id="PF02852">
    <property type="entry name" value="Pyr_redox_dim"/>
    <property type="match status" value="1"/>
</dbReference>
<feature type="transmembrane region" description="Helical" evidence="10">
    <location>
        <begin position="160"/>
        <end position="179"/>
    </location>
</feature>
<dbReference type="GO" id="GO:0003955">
    <property type="term" value="F:NAD(P)H dehydrogenase (quinone) activity"/>
    <property type="evidence" value="ECO:0007669"/>
    <property type="project" value="TreeGrafter"/>
</dbReference>
<dbReference type="FunFam" id="3.30.390.30:FF:000001">
    <property type="entry name" value="Dihydrolipoyl dehydrogenase"/>
    <property type="match status" value="1"/>
</dbReference>
<comment type="similarity">
    <text evidence="2 9">Belongs to the class-I pyridine nucleotide-disulfide oxidoreductase family.</text>
</comment>
<dbReference type="InterPro" id="IPR016156">
    <property type="entry name" value="FAD/NAD-linked_Rdtase_dimer_sf"/>
</dbReference>
<keyword evidence="14" id="KW-0378">Hydrolase</keyword>
<dbReference type="InterPro" id="IPR004099">
    <property type="entry name" value="Pyr_nucl-diS_OxRdtase_dimer"/>
</dbReference>
<dbReference type="EC" id="3.1.4.4" evidence="14"/>
<feature type="domain" description="Pyridine nucleotide-disulphide oxidoreductase dimerisation" evidence="11">
    <location>
        <begin position="579"/>
        <end position="685"/>
    </location>
</feature>
<keyword evidence="3 9" id="KW-0285">Flavoprotein</keyword>
<feature type="transmembrane region" description="Helical" evidence="10">
    <location>
        <begin position="78"/>
        <end position="102"/>
    </location>
</feature>
<dbReference type="PRINTS" id="PR00368">
    <property type="entry name" value="FADPNR"/>
</dbReference>
<evidence type="ECO:0000256" key="3">
    <source>
        <dbReference type="ARBA" id="ARBA00022630"/>
    </source>
</evidence>
<feature type="transmembrane region" description="Helical" evidence="10">
    <location>
        <begin position="44"/>
        <end position="66"/>
    </location>
</feature>
<dbReference type="GO" id="GO:0050660">
    <property type="term" value="F:flavin adenine dinucleotide binding"/>
    <property type="evidence" value="ECO:0007669"/>
    <property type="project" value="TreeGrafter"/>
</dbReference>
<evidence type="ECO:0000313" key="15">
    <source>
        <dbReference type="Proteomes" id="UP000245728"/>
    </source>
</evidence>
<dbReference type="AlphaFoldDB" id="A0A2S2E5S5"/>
<dbReference type="GO" id="GO:0004630">
    <property type="term" value="F:phospholipase D activity"/>
    <property type="evidence" value="ECO:0007669"/>
    <property type="project" value="UniProtKB-EC"/>
</dbReference>
<feature type="transmembrane region" description="Helical" evidence="10">
    <location>
        <begin position="132"/>
        <end position="153"/>
    </location>
</feature>
<comment type="cofactor">
    <cofactor evidence="1">
        <name>FAD</name>
        <dbReference type="ChEBI" id="CHEBI:57692"/>
    </cofactor>
</comment>
<dbReference type="EMBL" id="CP029347">
    <property type="protein sequence ID" value="AWL13006.1"/>
    <property type="molecule type" value="Genomic_DNA"/>
</dbReference>
<name>A0A2S2E5S5_9ALTE</name>
<evidence type="ECO:0000259" key="11">
    <source>
        <dbReference type="Pfam" id="PF02852"/>
    </source>
</evidence>
<reference evidence="14 15" key="1">
    <citation type="submission" date="2018-05" db="EMBL/GenBank/DDBJ databases">
        <title>Salinimonas sp. HMF8227 Genome sequencing and assembly.</title>
        <authorList>
            <person name="Kang H."/>
            <person name="Kang J."/>
            <person name="Cha I."/>
            <person name="Kim H."/>
            <person name="Joh K."/>
        </authorList>
    </citation>
    <scope>NUCLEOTIDE SEQUENCE [LARGE SCALE GENOMIC DNA]</scope>
    <source>
        <strain evidence="14 15">HMF8227</strain>
    </source>
</reference>
<evidence type="ECO:0000256" key="1">
    <source>
        <dbReference type="ARBA" id="ARBA00001974"/>
    </source>
</evidence>
<sequence>MFKRVFLVALIAAAVVGFFAFDLQQYLTLSALKSHQQELAGFIEANFITAFVAYFILYVVVTALSLPGAAVLTLGAGALFGLGWGLLLASFASTLGATLAFLTSRFLLHDWVNRKFSSKLKAINKGMARDGAFYLLSLRLVPLFPFFVINLVMGVTSIRLWTYYWVSQVGMLAGTVVYVNAGTQLGQIEKLGDIVSGDLILSFVLLGLFPLIAKWLLDLLKRRKAYKGWQKPKSFNRNLIVIGGGSAGLVSAYIAAAVKARVTLVEKHKMGGDCLNTGCVPSKALLHASKMAALHEKAAASGVHYDKPKVDFAAVMNRVHQVIKTIEPHDSVERYTQLGVDVVQGKADIKTPWQVDIHTDDGIQSLTTRNIIIATGARPFVPDLPGLDKVDYLTSDNLWQLDELPEKLVVLGGGPIGCELSQAFARLGSNVTQVEMAERLLVKEDPDASQIMQSQLNKDGVEVRTAAKAMEMITDAQGQSALVVEQDGERQSIAFDKLLIAVGRQANLSGYGLERLDIKTERTILTNELLQTQYPNIFAVGDVAGPYQFTHTASHQAWYAAVNALFQPLKTFKVDYSVIPWATFTEPEVATVGLNETAAQQQDIDYEVTRYDIGELDRALADDHASGFVKVLTVPGKDKILGATIVGAQAGELIAEFVLAMKHNIGLNKILGTIHIYPTMSEANKFAAGNWKRAHAPQNVLNWLEKFHRWRR</sequence>
<evidence type="ECO:0000256" key="5">
    <source>
        <dbReference type="ARBA" id="ARBA00022857"/>
    </source>
</evidence>
<evidence type="ECO:0000256" key="2">
    <source>
        <dbReference type="ARBA" id="ARBA00007532"/>
    </source>
</evidence>
<dbReference type="InterPro" id="IPR023753">
    <property type="entry name" value="FAD/NAD-binding_dom"/>
</dbReference>